<dbReference type="EMBL" id="JAJJMB010010620">
    <property type="protein sequence ID" value="KAI3907386.1"/>
    <property type="molecule type" value="Genomic_DNA"/>
</dbReference>
<gene>
    <name evidence="1" type="ORF">MKW98_010736</name>
</gene>
<sequence length="259" mass="28606">MLTRFPQAFKHAFNVYQTNTCRALLANLSIWIFKQIFLSSSTIDFCLCKEKESPTGEINRCVVFATTHVTKTINDPASTSASDVKIRKIKELVDADPKGQNDIDNDAIAKTCGRDQKGYVRGMGGGVTKTQMRASALSRETLRKVQQENRSMHSDIDLLQTQVGTLVQRCISSSSSSNQAPDESNLPAASNCFIKNFRGRTIALGTFNNAAAPMEHAYSVSVEEILDRDAELYDEDGTLGDIMLGQVINWPKGSVQPYR</sequence>
<evidence type="ECO:0000313" key="2">
    <source>
        <dbReference type="Proteomes" id="UP001202328"/>
    </source>
</evidence>
<comment type="caution">
    <text evidence="1">The sequence shown here is derived from an EMBL/GenBank/DDBJ whole genome shotgun (WGS) entry which is preliminary data.</text>
</comment>
<organism evidence="1 2">
    <name type="scientific">Papaver atlanticum</name>
    <dbReference type="NCBI Taxonomy" id="357466"/>
    <lineage>
        <taxon>Eukaryota</taxon>
        <taxon>Viridiplantae</taxon>
        <taxon>Streptophyta</taxon>
        <taxon>Embryophyta</taxon>
        <taxon>Tracheophyta</taxon>
        <taxon>Spermatophyta</taxon>
        <taxon>Magnoliopsida</taxon>
        <taxon>Ranunculales</taxon>
        <taxon>Papaveraceae</taxon>
        <taxon>Papaveroideae</taxon>
        <taxon>Papaver</taxon>
    </lineage>
</organism>
<keyword evidence="2" id="KW-1185">Reference proteome</keyword>
<proteinExistence type="predicted"/>
<accession>A0AAD4SGP6</accession>
<name>A0AAD4SGP6_9MAGN</name>
<reference evidence="1" key="1">
    <citation type="submission" date="2022-04" db="EMBL/GenBank/DDBJ databases">
        <title>A functionally conserved STORR gene fusion in Papaver species that diverged 16.8 million years ago.</title>
        <authorList>
            <person name="Catania T."/>
        </authorList>
    </citation>
    <scope>NUCLEOTIDE SEQUENCE</scope>
    <source>
        <strain evidence="1">S-188037</strain>
    </source>
</reference>
<dbReference type="AlphaFoldDB" id="A0AAD4SGP6"/>
<evidence type="ECO:0000313" key="1">
    <source>
        <dbReference type="EMBL" id="KAI3907386.1"/>
    </source>
</evidence>
<protein>
    <submittedName>
        <fullName evidence="1">Uncharacterized protein</fullName>
    </submittedName>
</protein>
<dbReference type="Proteomes" id="UP001202328">
    <property type="component" value="Unassembled WGS sequence"/>
</dbReference>